<feature type="domain" description="ATP-grasp" evidence="4">
    <location>
        <begin position="64"/>
        <end position="324"/>
    </location>
</feature>
<dbReference type="GO" id="GO:0046872">
    <property type="term" value="F:metal ion binding"/>
    <property type="evidence" value="ECO:0007669"/>
    <property type="project" value="InterPro"/>
</dbReference>
<dbReference type="PATRIC" id="fig|1212489.4.peg.1736"/>
<feature type="transmembrane region" description="Helical" evidence="3">
    <location>
        <begin position="343"/>
        <end position="361"/>
    </location>
</feature>
<dbReference type="Proteomes" id="UP000054736">
    <property type="component" value="Unassembled WGS sequence"/>
</dbReference>
<comment type="caution">
    <text evidence="5">The sequence shown here is derived from an EMBL/GenBank/DDBJ whole genome shotgun (WGS) entry which is preliminary data.</text>
</comment>
<evidence type="ECO:0000259" key="4">
    <source>
        <dbReference type="PROSITE" id="PS50975"/>
    </source>
</evidence>
<evidence type="ECO:0000256" key="1">
    <source>
        <dbReference type="ARBA" id="ARBA00023211"/>
    </source>
</evidence>
<keyword evidence="3" id="KW-1133">Transmembrane helix</keyword>
<proteinExistence type="predicted"/>
<dbReference type="PANTHER" id="PTHR21621:SF0">
    <property type="entry name" value="BETA-CITRYLGLUTAMATE SYNTHASE B-RELATED"/>
    <property type="match status" value="1"/>
</dbReference>
<protein>
    <submittedName>
        <fullName evidence="5">UDP-N-acetylmuramyl tripeptide synthase</fullName>
    </submittedName>
</protein>
<dbReference type="InterPro" id="IPR013815">
    <property type="entry name" value="ATP_grasp_subdomain_1"/>
</dbReference>
<dbReference type="GO" id="GO:0009432">
    <property type="term" value="P:SOS response"/>
    <property type="evidence" value="ECO:0007669"/>
    <property type="project" value="TreeGrafter"/>
</dbReference>
<accession>A0A0W0SXC6</accession>
<keyword evidence="1" id="KW-0464">Manganese</keyword>
<evidence type="ECO:0000256" key="2">
    <source>
        <dbReference type="PROSITE-ProRule" id="PRU00409"/>
    </source>
</evidence>
<keyword evidence="2" id="KW-0067">ATP-binding</keyword>
<name>A0A0W0SXC6_9GAMM</name>
<keyword evidence="3" id="KW-0472">Membrane</keyword>
<dbReference type="PROSITE" id="PS50975">
    <property type="entry name" value="ATP_GRASP"/>
    <property type="match status" value="1"/>
</dbReference>
<evidence type="ECO:0000313" key="5">
    <source>
        <dbReference type="EMBL" id="KTC88023.1"/>
    </source>
</evidence>
<keyword evidence="3" id="KW-0812">Transmembrane</keyword>
<reference evidence="5 6" key="1">
    <citation type="submission" date="2015-11" db="EMBL/GenBank/DDBJ databases">
        <title>Genomic analysis of 38 Legionella species identifies large and diverse effector repertoires.</title>
        <authorList>
            <person name="Burstein D."/>
            <person name="Amaro F."/>
            <person name="Zusman T."/>
            <person name="Lifshitz Z."/>
            <person name="Cohen O."/>
            <person name="Gilbert J.A."/>
            <person name="Pupko T."/>
            <person name="Shuman H.A."/>
            <person name="Segal G."/>
        </authorList>
    </citation>
    <scope>NUCLEOTIDE SEQUENCE [LARGE SCALE GENOMIC DNA]</scope>
    <source>
        <strain evidence="5 6">ATCC 700990</strain>
    </source>
</reference>
<evidence type="ECO:0000313" key="6">
    <source>
        <dbReference type="Proteomes" id="UP000054736"/>
    </source>
</evidence>
<dbReference type="InterPro" id="IPR011761">
    <property type="entry name" value="ATP-grasp"/>
</dbReference>
<dbReference type="AlphaFoldDB" id="A0A0W0SXC6"/>
<gene>
    <name evidence="5" type="ORF">Ldro_1642</name>
</gene>
<dbReference type="PANTHER" id="PTHR21621">
    <property type="entry name" value="RIBOSOMAL PROTEIN S6 MODIFICATION PROTEIN"/>
    <property type="match status" value="1"/>
</dbReference>
<keyword evidence="6" id="KW-1185">Reference proteome</keyword>
<evidence type="ECO:0000256" key="3">
    <source>
        <dbReference type="SAM" id="Phobius"/>
    </source>
</evidence>
<sequence>MVAKQNLCLYYENALALHLPATYSSDLELINIYLGKRNYYFLATITPFNDGASSFLSKNKYLLNKTLAQANFPVPHAIAMSKEEYSAYPLEELIAGLNFPLVVKPLNLGRGRGVLSNIKNLSTLSNYLNQSFNEHPVLQIEEYHGGLKEYRVLIFRSKVIGVVERFAAKIVGNGQNSIAELIDLANEERARMNENEKFLAYNPMIVDEEYKNCLSDQGLDLDTVVPEGKTIQLCYTVNTGRGGDIFSHGKKIHPQNAKVLCQIAKKVGLNYVGLDVLCEDINQSFASTKWLILEANFNPDITLHEVPPHGEPVKVTRKVLKYLIFRHPFSYFSHLCAKGKTAIYLKVILVIALVLLLSFLAS</sequence>
<dbReference type="SUPFAM" id="SSF56059">
    <property type="entry name" value="Glutathione synthetase ATP-binding domain-like"/>
    <property type="match status" value="1"/>
</dbReference>
<dbReference type="EMBL" id="LNXY01000020">
    <property type="protein sequence ID" value="KTC88023.1"/>
    <property type="molecule type" value="Genomic_DNA"/>
</dbReference>
<dbReference type="Gene3D" id="3.30.470.20">
    <property type="entry name" value="ATP-grasp fold, B domain"/>
    <property type="match status" value="2"/>
</dbReference>
<dbReference type="OrthoDB" id="9803907at2"/>
<organism evidence="5 6">
    <name type="scientific">Legionella drozanskii LLAP-1</name>
    <dbReference type="NCBI Taxonomy" id="1212489"/>
    <lineage>
        <taxon>Bacteria</taxon>
        <taxon>Pseudomonadati</taxon>
        <taxon>Pseudomonadota</taxon>
        <taxon>Gammaproteobacteria</taxon>
        <taxon>Legionellales</taxon>
        <taxon>Legionellaceae</taxon>
        <taxon>Legionella</taxon>
    </lineage>
</organism>
<dbReference type="RefSeq" id="WP_058495920.1">
    <property type="nucleotide sequence ID" value="NZ_CAAAIU010000002.1"/>
</dbReference>
<dbReference type="GO" id="GO:0005524">
    <property type="term" value="F:ATP binding"/>
    <property type="evidence" value="ECO:0007669"/>
    <property type="project" value="UniProtKB-UniRule"/>
</dbReference>
<dbReference type="Gene3D" id="3.30.1490.20">
    <property type="entry name" value="ATP-grasp fold, A domain"/>
    <property type="match status" value="1"/>
</dbReference>
<dbReference type="GO" id="GO:0018169">
    <property type="term" value="F:ribosomal S6-glutamic acid ligase activity"/>
    <property type="evidence" value="ECO:0007669"/>
    <property type="project" value="TreeGrafter"/>
</dbReference>
<dbReference type="GO" id="GO:0005737">
    <property type="term" value="C:cytoplasm"/>
    <property type="evidence" value="ECO:0007669"/>
    <property type="project" value="TreeGrafter"/>
</dbReference>
<dbReference type="STRING" id="1212489.Ldro_1642"/>
<keyword evidence="2" id="KW-0547">Nucleotide-binding</keyword>